<evidence type="ECO:0000313" key="2">
    <source>
        <dbReference type="Proteomes" id="UP000237000"/>
    </source>
</evidence>
<gene>
    <name evidence="1" type="ORF">TorRG33x02_289410</name>
</gene>
<dbReference type="AlphaFoldDB" id="A0A2P5CCW6"/>
<keyword evidence="2" id="KW-1185">Reference proteome</keyword>
<dbReference type="OrthoDB" id="10314750at2759"/>
<dbReference type="Proteomes" id="UP000237000">
    <property type="component" value="Unassembled WGS sequence"/>
</dbReference>
<protein>
    <submittedName>
        <fullName evidence="1">Uncharacterized protein</fullName>
    </submittedName>
</protein>
<evidence type="ECO:0000313" key="1">
    <source>
        <dbReference type="EMBL" id="PON58906.1"/>
    </source>
</evidence>
<proteinExistence type="predicted"/>
<dbReference type="EMBL" id="JXTC01000380">
    <property type="protein sequence ID" value="PON58906.1"/>
    <property type="molecule type" value="Genomic_DNA"/>
</dbReference>
<accession>A0A2P5CCW6</accession>
<dbReference type="InParanoid" id="A0A2P5CCW6"/>
<reference evidence="2" key="1">
    <citation type="submission" date="2016-06" db="EMBL/GenBank/DDBJ databases">
        <title>Parallel loss of symbiosis genes in relatives of nitrogen-fixing non-legume Parasponia.</title>
        <authorList>
            <person name="Van Velzen R."/>
            <person name="Holmer R."/>
            <person name="Bu F."/>
            <person name="Rutten L."/>
            <person name="Van Zeijl A."/>
            <person name="Liu W."/>
            <person name="Santuari L."/>
            <person name="Cao Q."/>
            <person name="Sharma T."/>
            <person name="Shen D."/>
            <person name="Roswanjaya Y."/>
            <person name="Wardhani T."/>
            <person name="Kalhor M.S."/>
            <person name="Jansen J."/>
            <person name="Van den Hoogen J."/>
            <person name="Gungor B."/>
            <person name="Hartog M."/>
            <person name="Hontelez J."/>
            <person name="Verver J."/>
            <person name="Yang W.-C."/>
            <person name="Schijlen E."/>
            <person name="Repin R."/>
            <person name="Schilthuizen M."/>
            <person name="Schranz E."/>
            <person name="Heidstra R."/>
            <person name="Miyata K."/>
            <person name="Fedorova E."/>
            <person name="Kohlen W."/>
            <person name="Bisseling T."/>
            <person name="Smit S."/>
            <person name="Geurts R."/>
        </authorList>
    </citation>
    <scope>NUCLEOTIDE SEQUENCE [LARGE SCALE GENOMIC DNA]</scope>
    <source>
        <strain evidence="2">cv. RG33-2</strain>
    </source>
</reference>
<name>A0A2P5CCW6_TREOI</name>
<organism evidence="1 2">
    <name type="scientific">Trema orientale</name>
    <name type="common">Charcoal tree</name>
    <name type="synonym">Celtis orientalis</name>
    <dbReference type="NCBI Taxonomy" id="63057"/>
    <lineage>
        <taxon>Eukaryota</taxon>
        <taxon>Viridiplantae</taxon>
        <taxon>Streptophyta</taxon>
        <taxon>Embryophyta</taxon>
        <taxon>Tracheophyta</taxon>
        <taxon>Spermatophyta</taxon>
        <taxon>Magnoliopsida</taxon>
        <taxon>eudicotyledons</taxon>
        <taxon>Gunneridae</taxon>
        <taxon>Pentapetalae</taxon>
        <taxon>rosids</taxon>
        <taxon>fabids</taxon>
        <taxon>Rosales</taxon>
        <taxon>Cannabaceae</taxon>
        <taxon>Trema</taxon>
    </lineage>
</organism>
<comment type="caution">
    <text evidence="1">The sequence shown here is derived from an EMBL/GenBank/DDBJ whole genome shotgun (WGS) entry which is preliminary data.</text>
</comment>
<sequence length="117" mass="13114">MESSLHGSYFGEASPLLLGMNLAATQDWKFLINESDCFDLIERRNLKKEMPWTVSSIFEETRSVSVVFTDLVFSYISTNLNYLAHNQASLAFSFDRPGVLSPDEVPAGVCLDSISWP</sequence>